<dbReference type="SUPFAM" id="SSF51679">
    <property type="entry name" value="Bacterial luciferase-like"/>
    <property type="match status" value="1"/>
</dbReference>
<evidence type="ECO:0000256" key="3">
    <source>
        <dbReference type="ARBA" id="ARBA00023002"/>
    </source>
</evidence>
<dbReference type="Pfam" id="PF13671">
    <property type="entry name" value="AAA_33"/>
    <property type="match status" value="1"/>
</dbReference>
<proteinExistence type="predicted"/>
<dbReference type="SUPFAM" id="SSF52540">
    <property type="entry name" value="P-loop containing nucleoside triphosphate hydrolases"/>
    <property type="match status" value="1"/>
</dbReference>
<keyword evidence="4" id="KW-0503">Monooxygenase</keyword>
<feature type="region of interest" description="Disordered" evidence="5">
    <location>
        <begin position="145"/>
        <end position="169"/>
    </location>
</feature>
<dbReference type="InterPro" id="IPR027417">
    <property type="entry name" value="P-loop_NTPase"/>
</dbReference>
<feature type="domain" description="Luciferase-like" evidence="6">
    <location>
        <begin position="190"/>
        <end position="439"/>
    </location>
</feature>
<keyword evidence="1" id="KW-0285">Flavoprotein</keyword>
<name>A0ABW1LJI4_9ACTN</name>
<dbReference type="Gene3D" id="3.40.50.300">
    <property type="entry name" value="P-loop containing nucleotide triphosphate hydrolases"/>
    <property type="match status" value="1"/>
</dbReference>
<evidence type="ECO:0000256" key="4">
    <source>
        <dbReference type="ARBA" id="ARBA00023033"/>
    </source>
</evidence>
<evidence type="ECO:0000256" key="5">
    <source>
        <dbReference type="SAM" id="MobiDB-lite"/>
    </source>
</evidence>
<dbReference type="Proteomes" id="UP001596135">
    <property type="component" value="Unassembled WGS sequence"/>
</dbReference>
<keyword evidence="8" id="KW-1185">Reference proteome</keyword>
<gene>
    <name evidence="7" type="ORF">ACFPYL_13500</name>
</gene>
<evidence type="ECO:0000313" key="7">
    <source>
        <dbReference type="EMBL" id="MFC6044105.1"/>
    </source>
</evidence>
<dbReference type="PANTHER" id="PTHR42847">
    <property type="entry name" value="ALKANESULFONATE MONOOXYGENASE"/>
    <property type="match status" value="1"/>
</dbReference>
<evidence type="ECO:0000256" key="1">
    <source>
        <dbReference type="ARBA" id="ARBA00022630"/>
    </source>
</evidence>
<dbReference type="RefSeq" id="WP_379154863.1">
    <property type="nucleotide sequence ID" value="NZ_JBHSRJ010000004.1"/>
</dbReference>
<evidence type="ECO:0000256" key="2">
    <source>
        <dbReference type="ARBA" id="ARBA00022643"/>
    </source>
</evidence>
<dbReference type="InterPro" id="IPR011251">
    <property type="entry name" value="Luciferase-like_dom"/>
</dbReference>
<dbReference type="Pfam" id="PF00296">
    <property type="entry name" value="Bac_luciferase"/>
    <property type="match status" value="1"/>
</dbReference>
<reference evidence="8" key="1">
    <citation type="journal article" date="2019" name="Int. J. Syst. Evol. Microbiol.">
        <title>The Global Catalogue of Microorganisms (GCM) 10K type strain sequencing project: providing services to taxonomists for standard genome sequencing and annotation.</title>
        <authorList>
            <consortium name="The Broad Institute Genomics Platform"/>
            <consortium name="The Broad Institute Genome Sequencing Center for Infectious Disease"/>
            <person name="Wu L."/>
            <person name="Ma J."/>
        </authorList>
    </citation>
    <scope>NUCLEOTIDE SEQUENCE [LARGE SCALE GENOMIC DNA]</scope>
    <source>
        <strain evidence="8">CCUG 54522</strain>
    </source>
</reference>
<keyword evidence="3" id="KW-0560">Oxidoreductase</keyword>
<evidence type="ECO:0000313" key="8">
    <source>
        <dbReference type="Proteomes" id="UP001596135"/>
    </source>
</evidence>
<dbReference type="InterPro" id="IPR036661">
    <property type="entry name" value="Luciferase-like_sf"/>
</dbReference>
<dbReference type="Gene3D" id="3.20.20.30">
    <property type="entry name" value="Luciferase-like domain"/>
    <property type="match status" value="1"/>
</dbReference>
<accession>A0ABW1LJI4</accession>
<evidence type="ECO:0000259" key="6">
    <source>
        <dbReference type="Pfam" id="PF00296"/>
    </source>
</evidence>
<comment type="caution">
    <text evidence="7">The sequence shown here is derived from an EMBL/GenBank/DDBJ whole genome shotgun (WGS) entry which is preliminary data.</text>
</comment>
<dbReference type="EMBL" id="JBHSRJ010000004">
    <property type="protein sequence ID" value="MFC6044105.1"/>
    <property type="molecule type" value="Genomic_DNA"/>
</dbReference>
<organism evidence="7 8">
    <name type="scientific">Nocardioides hankookensis</name>
    <dbReference type="NCBI Taxonomy" id="443157"/>
    <lineage>
        <taxon>Bacteria</taxon>
        <taxon>Bacillati</taxon>
        <taxon>Actinomycetota</taxon>
        <taxon>Actinomycetes</taxon>
        <taxon>Propionibacteriales</taxon>
        <taxon>Nocardioidaceae</taxon>
        <taxon>Nocardioides</taxon>
    </lineage>
</organism>
<keyword evidence="2" id="KW-0288">FMN</keyword>
<sequence length="463" mass="49233">MVLVGPSGAGKSTWAAARYRADEVVSSDALRGVVGSGPHDLDASSDAFDLLERIVAARLGRGLTTVVDTLGLDDARRTAWLALARAAGLPAVVVLLTTPPELCRERNRGRDRPVPAQVITGQIRKAGSIATTLDLEGWDEVHRTDETGGAAESAPERPLGSTTSTTAERRTSQGLRFVLQVGRFPWGEDPATWLAEVALAADRAGFAGLALLDHLIQIPQVGRAWEPIPEPWVTLGLLAGLDTGLELGTLVTPVTFRPPGITAKAAATLDALTGGRAFVGLGAGWWEREHAAYGLPFPPARERLADLEHAITTMRALWAPGTKSAGGLPETTCYPRPAHEIPVIVGGSGDRTLRIARAHADAVNVRTSELERARAALEGSDVRITVLDLPTIGRDRDDTWARVERLRGSTKATAYAERTYAGTPAEQRVRYGALADRGVDTVFLAVGDLDGPDDVERLAPLVV</sequence>
<protein>
    <submittedName>
        <fullName evidence="7">LLM class flavin-dependent oxidoreductase</fullName>
    </submittedName>
</protein>
<dbReference type="InterPro" id="IPR050172">
    <property type="entry name" value="SsuD_RutA_monooxygenase"/>
</dbReference>
<dbReference type="PANTHER" id="PTHR42847:SF4">
    <property type="entry name" value="ALKANESULFONATE MONOOXYGENASE-RELATED"/>
    <property type="match status" value="1"/>
</dbReference>